<dbReference type="RefSeq" id="WP_186858038.1">
    <property type="nucleotide sequence ID" value="NZ_JACOON010000004.1"/>
</dbReference>
<dbReference type="Pfam" id="PF13407">
    <property type="entry name" value="Peripla_BP_4"/>
    <property type="match status" value="1"/>
</dbReference>
<dbReference type="InterPro" id="IPR025997">
    <property type="entry name" value="SBP_2_dom"/>
</dbReference>
<dbReference type="Gene3D" id="3.40.50.2300">
    <property type="match status" value="2"/>
</dbReference>
<sequence length="372" mass="39738">MKKTIALVLAAVLMAAVLMAGCSPAQDAGGSAAPADEPQASASVSADTEESAPAEAKPEGEKIRVGYVMLNFTNTFYANLMETAQQAADDRGFEVTFKSCEGNLEQEIAHIENFIQEGVDVIIADPIDSEALVDVFTKGAEAGITMVSLFNEVKTPDSVTTYNAMLDHQGIFEGACMGLAAKMGGKGKVGFIAGTPGNAASEERKAGFQAMLDKYPDIELVAEEPSELDPTQGIAIFENWLTAYPDMDAVFVVFDDCVPAIVDMIEGNGKDILIAANDGLGDCVAIMGSDGPLVTDALINGYRAGYWTALYCYNLATGKTSETHEYMPTYSIIPTDVQELMKADGTYDDYDIITPEEALSYLDNVANEFKDY</sequence>
<evidence type="ECO:0000259" key="6">
    <source>
        <dbReference type="Pfam" id="PF13407"/>
    </source>
</evidence>
<comment type="similarity">
    <text evidence="2">Belongs to the bacterial solute-binding protein 2 family.</text>
</comment>
<organism evidence="7 8">
    <name type="scientific">Christensenella tenuis</name>
    <dbReference type="NCBI Taxonomy" id="2763033"/>
    <lineage>
        <taxon>Bacteria</taxon>
        <taxon>Bacillati</taxon>
        <taxon>Bacillota</taxon>
        <taxon>Clostridia</taxon>
        <taxon>Christensenellales</taxon>
        <taxon>Christensenellaceae</taxon>
        <taxon>Christensenella</taxon>
    </lineage>
</organism>
<dbReference type="SUPFAM" id="SSF53822">
    <property type="entry name" value="Periplasmic binding protein-like I"/>
    <property type="match status" value="1"/>
</dbReference>
<dbReference type="PANTHER" id="PTHR46847:SF1">
    <property type="entry name" value="D-ALLOSE-BINDING PERIPLASMIC PROTEIN-RELATED"/>
    <property type="match status" value="1"/>
</dbReference>
<gene>
    <name evidence="7" type="ORF">H8S18_09340</name>
</gene>
<evidence type="ECO:0000313" key="8">
    <source>
        <dbReference type="Proteomes" id="UP000606889"/>
    </source>
</evidence>
<keyword evidence="3 5" id="KW-0732">Signal</keyword>
<dbReference type="CDD" id="cd01536">
    <property type="entry name" value="PBP1_ABC_sugar_binding-like"/>
    <property type="match status" value="1"/>
</dbReference>
<evidence type="ECO:0000256" key="1">
    <source>
        <dbReference type="ARBA" id="ARBA00004196"/>
    </source>
</evidence>
<keyword evidence="8" id="KW-1185">Reference proteome</keyword>
<comment type="caution">
    <text evidence="7">The sequence shown here is derived from an EMBL/GenBank/DDBJ whole genome shotgun (WGS) entry which is preliminary data.</text>
</comment>
<dbReference type="PROSITE" id="PS51257">
    <property type="entry name" value="PROKAR_LIPOPROTEIN"/>
    <property type="match status" value="1"/>
</dbReference>
<feature type="domain" description="Periplasmic binding protein" evidence="6">
    <location>
        <begin position="65"/>
        <end position="319"/>
    </location>
</feature>
<dbReference type="InterPro" id="IPR028082">
    <property type="entry name" value="Peripla_BP_I"/>
</dbReference>
<evidence type="ECO:0000313" key="7">
    <source>
        <dbReference type="EMBL" id="MBC5648539.1"/>
    </source>
</evidence>
<comment type="subcellular location">
    <subcellularLocation>
        <location evidence="1">Cell envelope</location>
    </subcellularLocation>
</comment>
<dbReference type="PANTHER" id="PTHR46847">
    <property type="entry name" value="D-ALLOSE-BINDING PERIPLASMIC PROTEIN-RELATED"/>
    <property type="match status" value="1"/>
</dbReference>
<evidence type="ECO:0000256" key="2">
    <source>
        <dbReference type="ARBA" id="ARBA00007639"/>
    </source>
</evidence>
<evidence type="ECO:0000256" key="5">
    <source>
        <dbReference type="SAM" id="SignalP"/>
    </source>
</evidence>
<dbReference type="Proteomes" id="UP000606889">
    <property type="component" value="Unassembled WGS sequence"/>
</dbReference>
<reference evidence="7 8" key="1">
    <citation type="submission" date="2020-08" db="EMBL/GenBank/DDBJ databases">
        <title>Genome public.</title>
        <authorList>
            <person name="Liu C."/>
            <person name="Sun Q."/>
        </authorList>
    </citation>
    <scope>NUCLEOTIDE SEQUENCE [LARGE SCALE GENOMIC DNA]</scope>
    <source>
        <strain evidence="7 8">NSJ-35</strain>
    </source>
</reference>
<evidence type="ECO:0000256" key="4">
    <source>
        <dbReference type="SAM" id="MobiDB-lite"/>
    </source>
</evidence>
<feature type="signal peptide" evidence="5">
    <location>
        <begin position="1"/>
        <end position="25"/>
    </location>
</feature>
<proteinExistence type="inferred from homology"/>
<feature type="chain" id="PRO_5046855211" evidence="5">
    <location>
        <begin position="26"/>
        <end position="372"/>
    </location>
</feature>
<dbReference type="EMBL" id="JACOON010000004">
    <property type="protein sequence ID" value="MBC5648539.1"/>
    <property type="molecule type" value="Genomic_DNA"/>
</dbReference>
<evidence type="ECO:0000256" key="3">
    <source>
        <dbReference type="ARBA" id="ARBA00022729"/>
    </source>
</evidence>
<protein>
    <submittedName>
        <fullName evidence="7">Sugar ABC transporter substrate-binding protein</fullName>
    </submittedName>
</protein>
<accession>A0ABR7EFI2</accession>
<name>A0ABR7EFI2_9FIRM</name>
<feature type="region of interest" description="Disordered" evidence="4">
    <location>
        <begin position="27"/>
        <end position="58"/>
    </location>
</feature>